<organism evidence="2 3">
    <name type="scientific">Allacma fusca</name>
    <dbReference type="NCBI Taxonomy" id="39272"/>
    <lineage>
        <taxon>Eukaryota</taxon>
        <taxon>Metazoa</taxon>
        <taxon>Ecdysozoa</taxon>
        <taxon>Arthropoda</taxon>
        <taxon>Hexapoda</taxon>
        <taxon>Collembola</taxon>
        <taxon>Symphypleona</taxon>
        <taxon>Sminthuridae</taxon>
        <taxon>Allacma</taxon>
    </lineage>
</organism>
<keyword evidence="1" id="KW-0175">Coiled coil</keyword>
<keyword evidence="3" id="KW-1185">Reference proteome</keyword>
<comment type="caution">
    <text evidence="2">The sequence shown here is derived from an EMBL/GenBank/DDBJ whole genome shotgun (WGS) entry which is preliminary data.</text>
</comment>
<name>A0A8J2JUA4_9HEXA</name>
<proteinExistence type="predicted"/>
<protein>
    <submittedName>
        <fullName evidence="2">Uncharacterized protein</fullName>
    </submittedName>
</protein>
<evidence type="ECO:0000256" key="1">
    <source>
        <dbReference type="SAM" id="Coils"/>
    </source>
</evidence>
<feature type="coiled-coil region" evidence="1">
    <location>
        <begin position="35"/>
        <end position="69"/>
    </location>
</feature>
<dbReference type="Proteomes" id="UP000708208">
    <property type="component" value="Unassembled WGS sequence"/>
</dbReference>
<evidence type="ECO:0000313" key="2">
    <source>
        <dbReference type="EMBL" id="CAG7701519.1"/>
    </source>
</evidence>
<accession>A0A8J2JUA4</accession>
<gene>
    <name evidence="2" type="ORF">AFUS01_LOCUS4342</name>
</gene>
<reference evidence="2" key="1">
    <citation type="submission" date="2021-06" db="EMBL/GenBank/DDBJ databases">
        <authorList>
            <person name="Hodson N. C."/>
            <person name="Mongue J. A."/>
            <person name="Jaron S. K."/>
        </authorList>
    </citation>
    <scope>NUCLEOTIDE SEQUENCE</scope>
</reference>
<evidence type="ECO:0000313" key="3">
    <source>
        <dbReference type="Proteomes" id="UP000708208"/>
    </source>
</evidence>
<dbReference type="EMBL" id="CAJVCH010027056">
    <property type="protein sequence ID" value="CAG7701519.1"/>
    <property type="molecule type" value="Genomic_DNA"/>
</dbReference>
<sequence length="153" mass="17864">MDEYTPPSVVKPKVVKRTPAYKLQRIQSILNCVKAGLYKREIDTLKAENKELKDSLEELRIEMNRMRNTQPLQNRDETSSVIRQELRPVLQLLLAKENQIISENEVDVGDSIRVCKDKYELIIWKQPIEAMQLLSAAVFGKATLMTQCYWKRK</sequence>
<dbReference type="AlphaFoldDB" id="A0A8J2JUA4"/>